<comment type="subunit">
    <text evidence="3">Homodimer.</text>
</comment>
<evidence type="ECO:0000256" key="3">
    <source>
        <dbReference type="ARBA" id="ARBA00011738"/>
    </source>
</evidence>
<dbReference type="Proteomes" id="UP000242469">
    <property type="component" value="Unassembled WGS sequence"/>
</dbReference>
<evidence type="ECO:0000256" key="2">
    <source>
        <dbReference type="ARBA" id="ARBA00009347"/>
    </source>
</evidence>
<evidence type="ECO:0000259" key="9">
    <source>
        <dbReference type="Pfam" id="PF02770"/>
    </source>
</evidence>
<dbReference type="AlphaFoldDB" id="A0A1H3XYS4"/>
<comment type="cofactor">
    <cofactor evidence="1 7">
        <name>FAD</name>
        <dbReference type="ChEBI" id="CHEBI:57692"/>
    </cofactor>
</comment>
<feature type="domain" description="Acyl-CoA dehydrogenase/oxidase N-terminal" evidence="10">
    <location>
        <begin position="7"/>
        <end position="117"/>
    </location>
</feature>
<keyword evidence="12" id="KW-1185">Reference proteome</keyword>
<reference evidence="12" key="1">
    <citation type="submission" date="2016-10" db="EMBL/GenBank/DDBJ databases">
        <authorList>
            <person name="Varghese N."/>
            <person name="Submissions S."/>
        </authorList>
    </citation>
    <scope>NUCLEOTIDE SEQUENCE [LARGE SCALE GENOMIC DNA]</scope>
    <source>
        <strain evidence="12">DSM 11526</strain>
    </source>
</reference>
<dbReference type="InterPro" id="IPR046373">
    <property type="entry name" value="Acyl-CoA_Oxase/DH_mid-dom_sf"/>
</dbReference>
<accession>A0A1H3XYS4</accession>
<evidence type="ECO:0000259" key="8">
    <source>
        <dbReference type="Pfam" id="PF00441"/>
    </source>
</evidence>
<dbReference type="InterPro" id="IPR037069">
    <property type="entry name" value="AcylCoA_DH/ox_N_sf"/>
</dbReference>
<name>A0A1H3XYS4_9GAMM</name>
<dbReference type="SUPFAM" id="SSF47203">
    <property type="entry name" value="Acyl-CoA dehydrogenase C-terminal domain-like"/>
    <property type="match status" value="1"/>
</dbReference>
<evidence type="ECO:0000256" key="4">
    <source>
        <dbReference type="ARBA" id="ARBA00022630"/>
    </source>
</evidence>
<organism evidence="11 12">
    <name type="scientific">Marinobacterium iners DSM 11526</name>
    <dbReference type="NCBI Taxonomy" id="1122198"/>
    <lineage>
        <taxon>Bacteria</taxon>
        <taxon>Pseudomonadati</taxon>
        <taxon>Pseudomonadota</taxon>
        <taxon>Gammaproteobacteria</taxon>
        <taxon>Oceanospirillales</taxon>
        <taxon>Oceanospirillaceae</taxon>
        <taxon>Marinobacterium</taxon>
    </lineage>
</organism>
<dbReference type="CDD" id="cd00567">
    <property type="entry name" value="ACAD"/>
    <property type="match status" value="1"/>
</dbReference>
<dbReference type="RefSeq" id="WP_091821993.1">
    <property type="nucleotide sequence ID" value="NZ_FNRJ01000001.1"/>
</dbReference>
<dbReference type="Pfam" id="PF02771">
    <property type="entry name" value="Acyl-CoA_dh_N"/>
    <property type="match status" value="1"/>
</dbReference>
<evidence type="ECO:0000313" key="12">
    <source>
        <dbReference type="Proteomes" id="UP000242469"/>
    </source>
</evidence>
<dbReference type="Gene3D" id="2.40.110.10">
    <property type="entry name" value="Butyryl-CoA Dehydrogenase, subunit A, domain 2"/>
    <property type="match status" value="1"/>
</dbReference>
<gene>
    <name evidence="11" type="ORF">SAMN02745729_101312</name>
</gene>
<dbReference type="PANTHER" id="PTHR48083">
    <property type="entry name" value="MEDIUM-CHAIN SPECIFIC ACYL-COA DEHYDROGENASE, MITOCHONDRIAL-RELATED"/>
    <property type="match status" value="1"/>
</dbReference>
<evidence type="ECO:0000259" key="10">
    <source>
        <dbReference type="Pfam" id="PF02771"/>
    </source>
</evidence>
<dbReference type="PANTHER" id="PTHR48083:SF13">
    <property type="entry name" value="ACYL-COA DEHYDROGENASE FAMILY MEMBER 11"/>
    <property type="match status" value="1"/>
</dbReference>
<evidence type="ECO:0000313" key="11">
    <source>
        <dbReference type="EMBL" id="SEA04390.1"/>
    </source>
</evidence>
<evidence type="ECO:0000256" key="5">
    <source>
        <dbReference type="ARBA" id="ARBA00022827"/>
    </source>
</evidence>
<dbReference type="InterPro" id="IPR009100">
    <property type="entry name" value="AcylCoA_DH/oxidase_NM_dom_sf"/>
</dbReference>
<dbReference type="InterPro" id="IPR009075">
    <property type="entry name" value="AcylCo_DH/oxidase_C"/>
</dbReference>
<dbReference type="SUPFAM" id="SSF56645">
    <property type="entry name" value="Acyl-CoA dehydrogenase NM domain-like"/>
    <property type="match status" value="1"/>
</dbReference>
<dbReference type="InterPro" id="IPR050741">
    <property type="entry name" value="Acyl-CoA_dehydrogenase"/>
</dbReference>
<dbReference type="GO" id="GO:0005737">
    <property type="term" value="C:cytoplasm"/>
    <property type="evidence" value="ECO:0007669"/>
    <property type="project" value="TreeGrafter"/>
</dbReference>
<dbReference type="STRING" id="1122198.SAMN02745729_101312"/>
<dbReference type="InterPro" id="IPR013786">
    <property type="entry name" value="AcylCoA_DH/ox_N"/>
</dbReference>
<dbReference type="InterPro" id="IPR036250">
    <property type="entry name" value="AcylCo_DH-like_C"/>
</dbReference>
<dbReference type="InterPro" id="IPR006091">
    <property type="entry name" value="Acyl-CoA_Oxase/DH_mid-dom"/>
</dbReference>
<dbReference type="EMBL" id="FNRJ01000001">
    <property type="protein sequence ID" value="SEA04390.1"/>
    <property type="molecule type" value="Genomic_DNA"/>
</dbReference>
<dbReference type="Gene3D" id="1.10.540.10">
    <property type="entry name" value="Acyl-CoA dehydrogenase/oxidase, N-terminal domain"/>
    <property type="match status" value="1"/>
</dbReference>
<protein>
    <submittedName>
        <fullName evidence="11">Acyl-CoA dehydrogenase</fullName>
    </submittedName>
</protein>
<dbReference type="GO" id="GO:0033539">
    <property type="term" value="P:fatty acid beta-oxidation using acyl-CoA dehydrogenase"/>
    <property type="evidence" value="ECO:0007669"/>
    <property type="project" value="TreeGrafter"/>
</dbReference>
<dbReference type="Pfam" id="PF02770">
    <property type="entry name" value="Acyl-CoA_dh_M"/>
    <property type="match status" value="1"/>
</dbReference>
<feature type="domain" description="Acyl-CoA dehydrogenase/oxidase C-terminal" evidence="8">
    <location>
        <begin position="225"/>
        <end position="373"/>
    </location>
</feature>
<evidence type="ECO:0000256" key="1">
    <source>
        <dbReference type="ARBA" id="ARBA00001974"/>
    </source>
</evidence>
<evidence type="ECO:0000256" key="6">
    <source>
        <dbReference type="ARBA" id="ARBA00023002"/>
    </source>
</evidence>
<sequence>MTTFTGQTLAEQIRQFVDTRIIPHEAELAAEHDGASQLSDQLAQEARQAGLSGLFFPDALGGEIATLGDYLLVAFEEGRSEFAPAILGADLTVDAHMLHRFGSPLIHERFAKPLAAGLTVAGYAMSEPDRSGSVPATLAFDARKAADGWCLNGRKWFICRSGRAQFFTVVARTAEDSLSMLLVPADTPGFTYEGGLNILGYWQGQGALSFDQVRIPFSYLLGREGQGRQVMQSRLLLGRMLRSAHWIGLARRCSELMHARIHSPRGSLIPLADKQLVRARVYDVYRAIASAEGLLQTAAAGYDRGETDSIAVNVAKLAASDALSRAVDSAIQVHGAEGLGDGLPLARIHALARATHILDGADEALVSSIGRELLRESAVGDAPEVRYA</sequence>
<dbReference type="GO" id="GO:0003995">
    <property type="term" value="F:acyl-CoA dehydrogenase activity"/>
    <property type="evidence" value="ECO:0007669"/>
    <property type="project" value="TreeGrafter"/>
</dbReference>
<keyword evidence="5 7" id="KW-0274">FAD</keyword>
<evidence type="ECO:0000256" key="7">
    <source>
        <dbReference type="RuleBase" id="RU362125"/>
    </source>
</evidence>
<keyword evidence="4 7" id="KW-0285">Flavoprotein</keyword>
<feature type="domain" description="Acyl-CoA oxidase/dehydrogenase middle" evidence="9">
    <location>
        <begin position="123"/>
        <end position="213"/>
    </location>
</feature>
<dbReference type="OrthoDB" id="9770681at2"/>
<comment type="similarity">
    <text evidence="2 7">Belongs to the acyl-CoA dehydrogenase family.</text>
</comment>
<proteinExistence type="inferred from homology"/>
<dbReference type="GO" id="GO:0050660">
    <property type="term" value="F:flavin adenine dinucleotide binding"/>
    <property type="evidence" value="ECO:0007669"/>
    <property type="project" value="InterPro"/>
</dbReference>
<dbReference type="Gene3D" id="1.20.140.10">
    <property type="entry name" value="Butyryl-CoA Dehydrogenase, subunit A, domain 3"/>
    <property type="match status" value="1"/>
</dbReference>
<dbReference type="Pfam" id="PF00441">
    <property type="entry name" value="Acyl-CoA_dh_1"/>
    <property type="match status" value="1"/>
</dbReference>
<keyword evidence="6 7" id="KW-0560">Oxidoreductase</keyword>